<dbReference type="PANTHER" id="PTHR12714">
    <property type="entry name" value="PROTEIN-S ISOPRENYLCYSTEINE O-METHYLTRANSFERASE"/>
    <property type="match status" value="1"/>
</dbReference>
<dbReference type="EnsemblMetazoa" id="XM_050646966.1">
    <property type="protein sequence ID" value="XP_050502923.1"/>
    <property type="gene ID" value="LOC126882123"/>
</dbReference>
<proteinExistence type="inferred from homology"/>
<evidence type="ECO:0000313" key="14">
    <source>
        <dbReference type="EnsemblMetazoa" id="XP_050502923.1"/>
    </source>
</evidence>
<keyword evidence="13" id="KW-0256">Endoplasmic reticulum</keyword>
<comment type="similarity">
    <text evidence="3 13">Belongs to the class VI-like SAM-binding methyltransferase superfamily. Isoprenylcysteine carboxyl methyltransferase family.</text>
</comment>
<dbReference type="AlphaFoldDB" id="A0A6P7GTH1"/>
<evidence type="ECO:0000256" key="5">
    <source>
        <dbReference type="ARBA" id="ARBA00022603"/>
    </source>
</evidence>
<sequence>MVCIQVQIGLKSFFLSFALVAIVAFVQIYYSIIHFWINVLMFSAAGVIDFVLVKVFFRRYFPFQIAVRAAFLGYVFALGIFVKLVVPSHIQIFGSYICVMSFFHFSEFIAIGLVQPKFVSTDSFVLNHSPQYIAAAVSSWVEFFVEYYFFPVIAISGMKQFYWVSNIGLGICVLGELLRKTAMLTAGSNFNHLVQCEKFSNHTLVTYGVYGWFRHPSYVGWFYWSIGTQILLLNPLCVPAYALASWLFFKTRIEIEEITLLNFFGQNYCDYQEKVWTGIPFIYGYRI</sequence>
<dbReference type="FunCoup" id="A0A6P7GTH1">
    <property type="interactions" value="668"/>
</dbReference>
<accession>A0A6P7GTH1</accession>
<keyword evidence="9 13" id="KW-1133">Transmembrane helix</keyword>
<comment type="function">
    <text evidence="11">Catalyzes the post-translational methylation of isoprenylated C-terminal cysteine residues.</text>
</comment>
<keyword evidence="7 13" id="KW-0949">S-adenosyl-L-methionine</keyword>
<dbReference type="GO" id="GO:0005789">
    <property type="term" value="C:endoplasmic reticulum membrane"/>
    <property type="evidence" value="ECO:0007669"/>
    <property type="project" value="UniProtKB-SubCell"/>
</dbReference>
<evidence type="ECO:0000256" key="8">
    <source>
        <dbReference type="ARBA" id="ARBA00022692"/>
    </source>
</evidence>
<dbReference type="Pfam" id="PF04140">
    <property type="entry name" value="ICMT"/>
    <property type="match status" value="1"/>
</dbReference>
<dbReference type="PROSITE" id="PS51564">
    <property type="entry name" value="SAM_ICMT"/>
    <property type="match status" value="1"/>
</dbReference>
<feature type="transmembrane region" description="Helical" evidence="13">
    <location>
        <begin position="221"/>
        <end position="249"/>
    </location>
</feature>
<keyword evidence="10 13" id="KW-0472">Membrane</keyword>
<dbReference type="InterPro" id="IPR025770">
    <property type="entry name" value="PPMT_MeTrfase"/>
</dbReference>
<evidence type="ECO:0000313" key="16">
    <source>
        <dbReference type="RefSeq" id="XP_028153101.1"/>
    </source>
</evidence>
<evidence type="ECO:0000313" key="15">
    <source>
        <dbReference type="Proteomes" id="UP001652700"/>
    </source>
</evidence>
<dbReference type="Gene3D" id="1.20.120.1630">
    <property type="match status" value="1"/>
</dbReference>
<evidence type="ECO:0000256" key="3">
    <source>
        <dbReference type="ARBA" id="ARBA00009140"/>
    </source>
</evidence>
<reference evidence="14" key="2">
    <citation type="submission" date="2025-05" db="UniProtKB">
        <authorList>
            <consortium name="EnsemblMetazoa"/>
        </authorList>
    </citation>
    <scope>IDENTIFICATION</scope>
</reference>
<feature type="transmembrane region" description="Helical" evidence="13">
    <location>
        <begin position="69"/>
        <end position="86"/>
    </location>
</feature>
<feature type="transmembrane region" description="Helical" evidence="13">
    <location>
        <begin position="36"/>
        <end position="57"/>
    </location>
</feature>
<keyword evidence="6" id="KW-0808">Transferase</keyword>
<dbReference type="PANTHER" id="PTHR12714:SF9">
    <property type="entry name" value="PROTEIN-S-ISOPRENYLCYSTEINE O-METHYLTRANSFERASE"/>
    <property type="match status" value="1"/>
</dbReference>
<evidence type="ECO:0000256" key="2">
    <source>
        <dbReference type="ARBA" id="ARBA00004141"/>
    </source>
</evidence>
<feature type="transmembrane region" description="Helical" evidence="13">
    <location>
        <begin position="161"/>
        <end position="178"/>
    </location>
</feature>
<keyword evidence="15" id="KW-1185">Reference proteome</keyword>
<dbReference type="GO" id="GO:0032259">
    <property type="term" value="P:methylation"/>
    <property type="evidence" value="ECO:0007669"/>
    <property type="project" value="UniProtKB-KW"/>
</dbReference>
<dbReference type="Proteomes" id="UP001652700">
    <property type="component" value="Unplaced"/>
</dbReference>
<evidence type="ECO:0000256" key="11">
    <source>
        <dbReference type="ARBA" id="ARBA00023572"/>
    </source>
</evidence>
<evidence type="ECO:0000256" key="13">
    <source>
        <dbReference type="RuleBase" id="RU362022"/>
    </source>
</evidence>
<dbReference type="RefSeq" id="XP_028153101.1">
    <property type="nucleotide sequence ID" value="XM_028297300.1"/>
</dbReference>
<evidence type="ECO:0000256" key="9">
    <source>
        <dbReference type="ARBA" id="ARBA00022989"/>
    </source>
</evidence>
<evidence type="ECO:0000256" key="4">
    <source>
        <dbReference type="ARBA" id="ARBA00012151"/>
    </source>
</evidence>
<organism evidence="16">
    <name type="scientific">Diabrotica virgifera virgifera</name>
    <name type="common">western corn rootworm</name>
    <dbReference type="NCBI Taxonomy" id="50390"/>
    <lineage>
        <taxon>Eukaryota</taxon>
        <taxon>Metazoa</taxon>
        <taxon>Ecdysozoa</taxon>
        <taxon>Arthropoda</taxon>
        <taxon>Hexapoda</taxon>
        <taxon>Insecta</taxon>
        <taxon>Pterygota</taxon>
        <taxon>Neoptera</taxon>
        <taxon>Endopterygota</taxon>
        <taxon>Coleoptera</taxon>
        <taxon>Polyphaga</taxon>
        <taxon>Cucujiformia</taxon>
        <taxon>Chrysomeloidea</taxon>
        <taxon>Chrysomelidae</taxon>
        <taxon>Galerucinae</taxon>
        <taxon>Diabroticina</taxon>
        <taxon>Diabroticites</taxon>
        <taxon>Diabrotica</taxon>
    </lineage>
</organism>
<name>A0A6P7GTH1_DIAVI</name>
<dbReference type="EC" id="2.1.1.100" evidence="4 13"/>
<comment type="subcellular location">
    <subcellularLocation>
        <location evidence="13">Endoplasmic reticulum membrane</location>
        <topology evidence="13">Multi-pass membrane protein</topology>
    </subcellularLocation>
    <subcellularLocation>
        <location evidence="2">Membrane</location>
        <topology evidence="2">Multi-pass membrane protein</topology>
    </subcellularLocation>
</comment>
<evidence type="ECO:0000256" key="12">
    <source>
        <dbReference type="ARBA" id="ARBA00023656"/>
    </source>
</evidence>
<evidence type="ECO:0000256" key="10">
    <source>
        <dbReference type="ARBA" id="ARBA00023136"/>
    </source>
</evidence>
<dbReference type="InterPro" id="IPR007269">
    <property type="entry name" value="ICMT_MeTrfase"/>
</dbReference>
<evidence type="ECO:0000256" key="1">
    <source>
        <dbReference type="ARBA" id="ARBA00001450"/>
    </source>
</evidence>
<reference evidence="16" key="1">
    <citation type="submission" date="2025-04" db="UniProtKB">
        <authorList>
            <consortium name="RefSeq"/>
        </authorList>
    </citation>
    <scope>IDENTIFICATION</scope>
    <source>
        <tissue evidence="16">Whole insect</tissue>
    </source>
</reference>
<evidence type="ECO:0000256" key="6">
    <source>
        <dbReference type="ARBA" id="ARBA00022679"/>
    </source>
</evidence>
<keyword evidence="5 13" id="KW-0489">Methyltransferase</keyword>
<evidence type="ECO:0000256" key="7">
    <source>
        <dbReference type="ARBA" id="ARBA00022691"/>
    </source>
</evidence>
<dbReference type="OrthoDB" id="422086at2759"/>
<dbReference type="InParanoid" id="A0A6P7GTH1"/>
<feature type="transmembrane region" description="Helical" evidence="13">
    <location>
        <begin position="132"/>
        <end position="155"/>
    </location>
</feature>
<comment type="catalytic activity">
    <reaction evidence="1 13">
        <text>[protein]-C-terminal S-[(2E,6E)-farnesyl]-L-cysteine + S-adenosyl-L-methionine = [protein]-C-terminal S-[(2E,6E)-farnesyl]-L-cysteine methyl ester + S-adenosyl-L-homocysteine</text>
        <dbReference type="Rhea" id="RHEA:21672"/>
        <dbReference type="Rhea" id="RHEA-COMP:12125"/>
        <dbReference type="Rhea" id="RHEA-COMP:12126"/>
        <dbReference type="ChEBI" id="CHEBI:57856"/>
        <dbReference type="ChEBI" id="CHEBI:59789"/>
        <dbReference type="ChEBI" id="CHEBI:90510"/>
        <dbReference type="ChEBI" id="CHEBI:90511"/>
        <dbReference type="EC" id="2.1.1.100"/>
    </reaction>
</comment>
<dbReference type="GO" id="GO:0004671">
    <property type="term" value="F:protein C-terminal S-isoprenylcysteine carboxyl O-methyltransferase activity"/>
    <property type="evidence" value="ECO:0007669"/>
    <property type="project" value="UniProtKB-EC"/>
</dbReference>
<protein>
    <recommendedName>
        <fullName evidence="12 13">Protein-S-isoprenylcysteine O-methyltransferase</fullName>
        <ecNumber evidence="4 13">2.1.1.100</ecNumber>
    </recommendedName>
</protein>
<gene>
    <name evidence="16" type="primary">LOC114346562</name>
</gene>
<feature type="transmembrane region" description="Helical" evidence="13">
    <location>
        <begin position="12"/>
        <end position="30"/>
    </location>
</feature>
<keyword evidence="8 13" id="KW-0812">Transmembrane</keyword>